<dbReference type="EMBL" id="GDID01003016">
    <property type="protein sequence ID" value="JAP93590.1"/>
    <property type="molecule type" value="Transcribed_RNA"/>
</dbReference>
<organism evidence="1">
    <name type="scientific">Trepomonas sp. PC1</name>
    <dbReference type="NCBI Taxonomy" id="1076344"/>
    <lineage>
        <taxon>Eukaryota</taxon>
        <taxon>Metamonada</taxon>
        <taxon>Diplomonadida</taxon>
        <taxon>Hexamitidae</taxon>
        <taxon>Hexamitinae</taxon>
        <taxon>Trepomonas</taxon>
    </lineage>
</organism>
<dbReference type="Gene3D" id="1.10.238.10">
    <property type="entry name" value="EF-hand"/>
    <property type="match status" value="1"/>
</dbReference>
<accession>A0A146K9V0</accession>
<dbReference type="SUPFAM" id="SSF47473">
    <property type="entry name" value="EF-hand"/>
    <property type="match status" value="1"/>
</dbReference>
<name>A0A146K9V0_9EUKA</name>
<proteinExistence type="predicted"/>
<protein>
    <recommendedName>
        <fullName evidence="2">EF-hand domain-containing protein</fullName>
    </recommendedName>
</protein>
<reference evidence="1" key="1">
    <citation type="submission" date="2015-07" db="EMBL/GenBank/DDBJ databases">
        <title>Adaptation to a free-living lifestyle via gene acquisitions in the diplomonad Trepomonas sp. PC1.</title>
        <authorList>
            <person name="Xu F."/>
            <person name="Jerlstrom-Hultqvist J."/>
            <person name="Kolisko M."/>
            <person name="Simpson A.G.B."/>
            <person name="Roger A.J."/>
            <person name="Svard S.G."/>
            <person name="Andersson J.O."/>
        </authorList>
    </citation>
    <scope>NUCLEOTIDE SEQUENCE</scope>
    <source>
        <strain evidence="1">PC1</strain>
    </source>
</reference>
<sequence>QVKELLTHKYTSPIQAFQALDLDRDTIVNQFDLEQFLKKKQVKFDPSQVTAIMNQFAKNPNQGLNPTEFALFWHFQEKHPYRQIENKFIYQDGVSDDQLRKFRNKMIDQLKSHSNSVRRFYNSNCTNGMMWEQNLRQLFEEIDGRNFLDEEWKNIYLRLKRDRLSTHFSCAEFQYFMEGPSDVVQLQEEEKTADCNTQTLTQKFPRQVDLTAIQVAQPSQVSNITSKQLFEAKPSRVIQDLITKQNNELFIQHVNRMLMKRGVKFADLIKSTFKHKMAVSDEELIWFFRNKVGTHYSVKVIKGVACEGVTMVDDLCRVFG</sequence>
<gene>
    <name evidence="1" type="ORF">TPC1_14073</name>
</gene>
<evidence type="ECO:0008006" key="2">
    <source>
        <dbReference type="Google" id="ProtNLM"/>
    </source>
</evidence>
<dbReference type="AlphaFoldDB" id="A0A146K9V0"/>
<dbReference type="InterPro" id="IPR011992">
    <property type="entry name" value="EF-hand-dom_pair"/>
</dbReference>
<feature type="non-terminal residue" evidence="1">
    <location>
        <position position="1"/>
    </location>
</feature>
<evidence type="ECO:0000313" key="1">
    <source>
        <dbReference type="EMBL" id="JAP93590.1"/>
    </source>
</evidence>